<dbReference type="CDD" id="cd00090">
    <property type="entry name" value="HTH_ARSR"/>
    <property type="match status" value="1"/>
</dbReference>
<keyword evidence="1" id="KW-0805">Transcription regulation</keyword>
<evidence type="ECO:0000259" key="4">
    <source>
        <dbReference type="SMART" id="SM00418"/>
    </source>
</evidence>
<dbReference type="InterPro" id="IPR036390">
    <property type="entry name" value="WH_DNA-bd_sf"/>
</dbReference>
<feature type="domain" description="HTH arsR-type" evidence="4">
    <location>
        <begin position="277"/>
        <end position="346"/>
    </location>
</feature>
<gene>
    <name evidence="5" type="ORF">ABB07_38110</name>
</gene>
<sequence length="348" mass="37895">MIRFLSKMIVLRGLFMIRINLGAHGLGRVRFAMSPLDAAKDLLFALGRSPHVLGAGWRTQAVDVLSQRRLGLLAVVAGGGPGGYAPDFLRPEPAGFQATLDSGLHQVATTPSERIRYELAAAIGGHSWGNTAADRPPRLLLMAMDRGEEYVAQRIAVELEQFWYAVLAPHWPGMRARLEGDVAARASVIAQHGIADAVNQLAPNLEWHDGALTVHLLATSSHRLSLDADAAILVPSVFAGRATFCAAEPADAPAPRTPLIVYPAARNDCVAPSRGDELIGTTRVKLLAELTQPRTTRELAQRLYLSPATISYHLQILHRAGLVQRTRRSRNVLYQRLATKPRFADDLD</sequence>
<dbReference type="SMART" id="SM00418">
    <property type="entry name" value="HTH_ARSR"/>
    <property type="match status" value="1"/>
</dbReference>
<keyword evidence="6" id="KW-1185">Reference proteome</keyword>
<protein>
    <recommendedName>
        <fullName evidence="4">HTH arsR-type domain-containing protein</fullName>
    </recommendedName>
</protein>
<evidence type="ECO:0000313" key="5">
    <source>
        <dbReference type="EMBL" id="AKJ15672.1"/>
    </source>
</evidence>
<dbReference type="InterPro" id="IPR001845">
    <property type="entry name" value="HTH_ArsR_DNA-bd_dom"/>
</dbReference>
<evidence type="ECO:0000256" key="1">
    <source>
        <dbReference type="ARBA" id="ARBA00023015"/>
    </source>
</evidence>
<dbReference type="EMBL" id="CP011497">
    <property type="protein sequence ID" value="AKJ15672.1"/>
    <property type="molecule type" value="Genomic_DNA"/>
</dbReference>
<dbReference type="InterPro" id="IPR036388">
    <property type="entry name" value="WH-like_DNA-bd_sf"/>
</dbReference>
<dbReference type="PANTHER" id="PTHR43132:SF6">
    <property type="entry name" value="HTH-TYPE TRANSCRIPTIONAL REPRESSOR CZRA"/>
    <property type="match status" value="1"/>
</dbReference>
<dbReference type="InterPro" id="IPR011991">
    <property type="entry name" value="ArsR-like_HTH"/>
</dbReference>
<dbReference type="Gene3D" id="1.10.10.10">
    <property type="entry name" value="Winged helix-like DNA-binding domain superfamily/Winged helix DNA-binding domain"/>
    <property type="match status" value="1"/>
</dbReference>
<reference evidence="5 6" key="1">
    <citation type="journal article" date="2015" name="ISME J.">
        <title>Draft Genome Sequence of Streptomyces incarnatus NRRL8089, which Produces the Nucleoside Antibiotic Sinefungin.</title>
        <authorList>
            <person name="Oshima K."/>
            <person name="Hattori M."/>
            <person name="Shimizu H."/>
            <person name="Fukuda K."/>
            <person name="Nemoto M."/>
            <person name="Inagaki K."/>
            <person name="Tamura T."/>
        </authorList>
    </citation>
    <scope>NUCLEOTIDE SEQUENCE [LARGE SCALE GENOMIC DNA]</scope>
    <source>
        <strain evidence="5 6">NRRL 8089</strain>
    </source>
</reference>
<dbReference type="Proteomes" id="UP000035366">
    <property type="component" value="Chromosome"/>
</dbReference>
<organism evidence="5 6">
    <name type="scientific">Streptomyces incarnatus</name>
    <dbReference type="NCBI Taxonomy" id="665007"/>
    <lineage>
        <taxon>Bacteria</taxon>
        <taxon>Bacillati</taxon>
        <taxon>Actinomycetota</taxon>
        <taxon>Actinomycetes</taxon>
        <taxon>Kitasatosporales</taxon>
        <taxon>Streptomycetaceae</taxon>
        <taxon>Streptomyces</taxon>
    </lineage>
</organism>
<dbReference type="PANTHER" id="PTHR43132">
    <property type="entry name" value="ARSENICAL RESISTANCE OPERON REPRESSOR ARSR-RELATED"/>
    <property type="match status" value="1"/>
</dbReference>
<evidence type="ECO:0000313" key="6">
    <source>
        <dbReference type="Proteomes" id="UP000035366"/>
    </source>
</evidence>
<evidence type="ECO:0000256" key="3">
    <source>
        <dbReference type="ARBA" id="ARBA00023163"/>
    </source>
</evidence>
<proteinExistence type="predicted"/>
<keyword evidence="2" id="KW-0238">DNA-binding</keyword>
<dbReference type="InterPro" id="IPR051011">
    <property type="entry name" value="Metal_resp_trans_reg"/>
</dbReference>
<accession>A0ABN4GRZ4</accession>
<name>A0ABN4GRZ4_9ACTN</name>
<keyword evidence="3" id="KW-0804">Transcription</keyword>
<dbReference type="Pfam" id="PF01022">
    <property type="entry name" value="HTH_5"/>
    <property type="match status" value="1"/>
</dbReference>
<dbReference type="SUPFAM" id="SSF46785">
    <property type="entry name" value="Winged helix' DNA-binding domain"/>
    <property type="match status" value="1"/>
</dbReference>
<evidence type="ECO:0000256" key="2">
    <source>
        <dbReference type="ARBA" id="ARBA00023125"/>
    </source>
</evidence>